<dbReference type="EMBL" id="JH159153">
    <property type="protein sequence ID" value="EGZ21604.1"/>
    <property type="molecule type" value="Genomic_DNA"/>
</dbReference>
<dbReference type="InterPro" id="IPR001471">
    <property type="entry name" value="AP2/ERF_dom"/>
</dbReference>
<dbReference type="SMART" id="SM00298">
    <property type="entry name" value="CHROMO"/>
    <property type="match status" value="2"/>
</dbReference>
<evidence type="ECO:0000256" key="1">
    <source>
        <dbReference type="ARBA" id="ARBA00004123"/>
    </source>
</evidence>
<feature type="compositionally biased region" description="Acidic residues" evidence="14">
    <location>
        <begin position="1861"/>
        <end position="1906"/>
    </location>
</feature>
<feature type="region of interest" description="Disordered" evidence="14">
    <location>
        <begin position="1556"/>
        <end position="1588"/>
    </location>
</feature>
<dbReference type="RefSeq" id="XP_009524321.1">
    <property type="nucleotide sequence ID" value="XM_009526026.1"/>
</dbReference>
<gene>
    <name evidence="23" type="ORF">PHYSODRAFT_329533</name>
</gene>
<feature type="compositionally biased region" description="Basic residues" evidence="14">
    <location>
        <begin position="774"/>
        <end position="784"/>
    </location>
</feature>
<dbReference type="GeneID" id="20645960"/>
<dbReference type="PROSITE" id="PS51805">
    <property type="entry name" value="EPHD"/>
    <property type="match status" value="1"/>
</dbReference>
<dbReference type="GO" id="GO:0008270">
    <property type="term" value="F:zinc ion binding"/>
    <property type="evidence" value="ECO:0007669"/>
    <property type="project" value="UniProtKB-KW"/>
</dbReference>
<dbReference type="SMART" id="SM00249">
    <property type="entry name" value="PHD"/>
    <property type="match status" value="2"/>
</dbReference>
<dbReference type="InterPro" id="IPR011011">
    <property type="entry name" value="Znf_FYVE_PHD"/>
</dbReference>
<dbReference type="InterPro" id="IPR036955">
    <property type="entry name" value="AP2/ERF_dom_sf"/>
</dbReference>
<dbReference type="SUPFAM" id="SSF54160">
    <property type="entry name" value="Chromo domain-like"/>
    <property type="match status" value="2"/>
</dbReference>
<organism evidence="23 24">
    <name type="scientific">Phytophthora sojae (strain P6497)</name>
    <name type="common">Soybean stem and root rot agent</name>
    <name type="synonym">Phytophthora megasperma f. sp. glycines</name>
    <dbReference type="NCBI Taxonomy" id="1094619"/>
    <lineage>
        <taxon>Eukaryota</taxon>
        <taxon>Sar</taxon>
        <taxon>Stramenopiles</taxon>
        <taxon>Oomycota</taxon>
        <taxon>Peronosporomycetes</taxon>
        <taxon>Peronosporales</taxon>
        <taxon>Peronosporaceae</taxon>
        <taxon>Phytophthora</taxon>
    </lineage>
</organism>
<dbReference type="PROSITE" id="PS51032">
    <property type="entry name" value="AP2_ERF"/>
    <property type="match status" value="1"/>
</dbReference>
<dbReference type="InterPro" id="IPR014001">
    <property type="entry name" value="Helicase_ATP-bd"/>
</dbReference>
<evidence type="ECO:0000259" key="15">
    <source>
        <dbReference type="PROSITE" id="PS50013"/>
    </source>
</evidence>
<dbReference type="SUPFAM" id="SSF52540">
    <property type="entry name" value="P-loop containing nucleoside triphosphate hydrolases"/>
    <property type="match status" value="2"/>
</dbReference>
<evidence type="ECO:0000259" key="20">
    <source>
        <dbReference type="PROSITE" id="PS51194"/>
    </source>
</evidence>
<feature type="domain" description="Chromo" evidence="15">
    <location>
        <begin position="903"/>
        <end position="981"/>
    </location>
</feature>
<dbReference type="KEGG" id="psoj:PHYSODRAFT_329533"/>
<dbReference type="CDD" id="cd15571">
    <property type="entry name" value="ePHD"/>
    <property type="match status" value="1"/>
</dbReference>
<proteinExistence type="predicted"/>
<keyword evidence="5 13" id="KW-0863">Zinc-finger</keyword>
<feature type="compositionally biased region" description="Basic and acidic residues" evidence="14">
    <location>
        <begin position="158"/>
        <end position="175"/>
    </location>
</feature>
<evidence type="ECO:0000256" key="11">
    <source>
        <dbReference type="ARBA" id="ARBA00023163"/>
    </source>
</evidence>
<dbReference type="SMR" id="G4Z4R7"/>
<dbReference type="PANTHER" id="PTHR45623:SF11">
    <property type="entry name" value="KISMET, ISOFORM C"/>
    <property type="match status" value="1"/>
</dbReference>
<dbReference type="Pfam" id="PF00385">
    <property type="entry name" value="Chromo"/>
    <property type="match status" value="1"/>
</dbReference>
<feature type="compositionally biased region" description="Acidic residues" evidence="14">
    <location>
        <begin position="1764"/>
        <end position="1773"/>
    </location>
</feature>
<dbReference type="PANTHER" id="PTHR45623">
    <property type="entry name" value="CHROMODOMAIN-HELICASE-DNA-BINDING PROTEIN 3-RELATED-RELATED"/>
    <property type="match status" value="1"/>
</dbReference>
<keyword evidence="11" id="KW-0804">Transcription</keyword>
<dbReference type="InterPro" id="IPR013083">
    <property type="entry name" value="Znf_RING/FYVE/PHD"/>
</dbReference>
<dbReference type="GO" id="GO:0003700">
    <property type="term" value="F:DNA-binding transcription factor activity"/>
    <property type="evidence" value="ECO:0007669"/>
    <property type="project" value="InterPro"/>
</dbReference>
<dbReference type="GO" id="GO:0003682">
    <property type="term" value="F:chromatin binding"/>
    <property type="evidence" value="ECO:0007669"/>
    <property type="project" value="TreeGrafter"/>
</dbReference>
<feature type="compositionally biased region" description="Low complexity" evidence="14">
    <location>
        <begin position="292"/>
        <end position="305"/>
    </location>
</feature>
<feature type="compositionally biased region" description="Polar residues" evidence="14">
    <location>
        <begin position="220"/>
        <end position="232"/>
    </location>
</feature>
<dbReference type="PROSITE" id="PS01359">
    <property type="entry name" value="ZF_PHD_1"/>
    <property type="match status" value="1"/>
</dbReference>
<dbReference type="SMART" id="SM00490">
    <property type="entry name" value="HELICc"/>
    <property type="match status" value="1"/>
</dbReference>
<feature type="domain" description="PHD-type" evidence="22">
    <location>
        <begin position="1999"/>
        <end position="2111"/>
    </location>
</feature>
<dbReference type="InterPro" id="IPR000953">
    <property type="entry name" value="Chromo/chromo_shadow_dom"/>
</dbReference>
<dbReference type="GO" id="GO:0000785">
    <property type="term" value="C:chromatin"/>
    <property type="evidence" value="ECO:0007669"/>
    <property type="project" value="TreeGrafter"/>
</dbReference>
<evidence type="ECO:0000256" key="2">
    <source>
        <dbReference type="ARBA" id="ARBA00022723"/>
    </source>
</evidence>
<dbReference type="PROSITE" id="PS50016">
    <property type="entry name" value="ZF_PHD_2"/>
    <property type="match status" value="1"/>
</dbReference>
<dbReference type="InterPro" id="IPR016197">
    <property type="entry name" value="Chromo-like_dom_sf"/>
</dbReference>
<dbReference type="InterPro" id="IPR014978">
    <property type="entry name" value="Gln-Leu-Gln_QLQ"/>
</dbReference>
<dbReference type="Pfam" id="PF00271">
    <property type="entry name" value="Helicase_C"/>
    <property type="match status" value="1"/>
</dbReference>
<dbReference type="PROSITE" id="PS51666">
    <property type="entry name" value="QLQ"/>
    <property type="match status" value="1"/>
</dbReference>
<dbReference type="Pfam" id="PF13832">
    <property type="entry name" value="zf-HC5HC2H_2"/>
    <property type="match status" value="1"/>
</dbReference>
<feature type="compositionally biased region" description="Polar residues" evidence="14">
    <location>
        <begin position="306"/>
        <end position="320"/>
    </location>
</feature>
<evidence type="ECO:0000259" key="17">
    <source>
        <dbReference type="PROSITE" id="PS50106"/>
    </source>
</evidence>
<dbReference type="Gene3D" id="3.30.40.10">
    <property type="entry name" value="Zinc/RING finger domain, C3HC4 (zinc finger)"/>
    <property type="match status" value="2"/>
</dbReference>
<keyword evidence="4" id="KW-0547">Nucleotide-binding</keyword>
<dbReference type="InterPro" id="IPR038718">
    <property type="entry name" value="SNF2-like_sf"/>
</dbReference>
<dbReference type="SUPFAM" id="SSF57903">
    <property type="entry name" value="FYVE/PHD zinc finger"/>
    <property type="match status" value="1"/>
</dbReference>
<evidence type="ECO:0000259" key="22">
    <source>
        <dbReference type="PROSITE" id="PS51805"/>
    </source>
</evidence>
<dbReference type="OMA" id="CSTYFHP"/>
<evidence type="ECO:0000259" key="21">
    <source>
        <dbReference type="PROSITE" id="PS51666"/>
    </source>
</evidence>
<feature type="compositionally biased region" description="Basic residues" evidence="14">
    <location>
        <begin position="1912"/>
        <end position="1928"/>
    </location>
</feature>
<dbReference type="InterPro" id="IPR023780">
    <property type="entry name" value="Chromo_domain"/>
</dbReference>
<feature type="domain" description="Helicase C-terminal" evidence="20">
    <location>
        <begin position="1342"/>
        <end position="1493"/>
    </location>
</feature>
<dbReference type="InterPro" id="IPR001650">
    <property type="entry name" value="Helicase_C-like"/>
</dbReference>
<reference evidence="23 24" key="1">
    <citation type="journal article" date="2006" name="Science">
        <title>Phytophthora genome sequences uncover evolutionary origins and mechanisms of pathogenesis.</title>
        <authorList>
            <person name="Tyler B.M."/>
            <person name="Tripathy S."/>
            <person name="Zhang X."/>
            <person name="Dehal P."/>
            <person name="Jiang R.H."/>
            <person name="Aerts A."/>
            <person name="Arredondo F.D."/>
            <person name="Baxter L."/>
            <person name="Bensasson D."/>
            <person name="Beynon J.L."/>
            <person name="Chapman J."/>
            <person name="Damasceno C.M."/>
            <person name="Dorrance A.E."/>
            <person name="Dou D."/>
            <person name="Dickerman A.W."/>
            <person name="Dubchak I.L."/>
            <person name="Garbelotto M."/>
            <person name="Gijzen M."/>
            <person name="Gordon S.G."/>
            <person name="Govers F."/>
            <person name="Grunwald N.J."/>
            <person name="Huang W."/>
            <person name="Ivors K.L."/>
            <person name="Jones R.W."/>
            <person name="Kamoun S."/>
            <person name="Krampis K."/>
            <person name="Lamour K.H."/>
            <person name="Lee M.K."/>
            <person name="McDonald W.H."/>
            <person name="Medina M."/>
            <person name="Meijer H.J."/>
            <person name="Nordberg E.K."/>
            <person name="Maclean D.J."/>
            <person name="Ospina-Giraldo M.D."/>
            <person name="Morris P.F."/>
            <person name="Phuntumart V."/>
            <person name="Putnam N.H."/>
            <person name="Rash S."/>
            <person name="Rose J.K."/>
            <person name="Sakihama Y."/>
            <person name="Salamov A.A."/>
            <person name="Savidor A."/>
            <person name="Scheuring C.F."/>
            <person name="Smith B.M."/>
            <person name="Sobral B.W."/>
            <person name="Terry A."/>
            <person name="Torto-Alalibo T.A."/>
            <person name="Win J."/>
            <person name="Xu Z."/>
            <person name="Zhang H."/>
            <person name="Grigoriev I.V."/>
            <person name="Rokhsar D.S."/>
            <person name="Boore J.L."/>
        </authorList>
    </citation>
    <scope>NUCLEOTIDE SEQUENCE [LARGE SCALE GENOMIC DNA]</scope>
    <source>
        <strain evidence="23 24">P6497</strain>
    </source>
</reference>
<dbReference type="Gene3D" id="3.40.50.10810">
    <property type="entry name" value="Tandem AAA-ATPase domain"/>
    <property type="match status" value="1"/>
</dbReference>
<feature type="domain" description="Helicase ATP-binding" evidence="19">
    <location>
        <begin position="1033"/>
        <end position="1210"/>
    </location>
</feature>
<feature type="compositionally biased region" description="Basic residues" evidence="14">
    <location>
        <begin position="731"/>
        <end position="744"/>
    </location>
</feature>
<dbReference type="PROSITE" id="PS50106">
    <property type="entry name" value="PDZ"/>
    <property type="match status" value="1"/>
</dbReference>
<evidence type="ECO:0008006" key="25">
    <source>
        <dbReference type="Google" id="ProtNLM"/>
    </source>
</evidence>
<dbReference type="PROSITE" id="PS51194">
    <property type="entry name" value="HELICASE_CTER"/>
    <property type="match status" value="1"/>
</dbReference>
<accession>G4Z4R7</accession>
<dbReference type="PROSITE" id="PS50013">
    <property type="entry name" value="CHROMO_2"/>
    <property type="match status" value="2"/>
</dbReference>
<keyword evidence="3" id="KW-0677">Repeat</keyword>
<evidence type="ECO:0000313" key="24">
    <source>
        <dbReference type="Proteomes" id="UP000002640"/>
    </source>
</evidence>
<dbReference type="CDD" id="cd17995">
    <property type="entry name" value="DEXHc_CHD6_7_8_9"/>
    <property type="match status" value="1"/>
</dbReference>
<dbReference type="Proteomes" id="UP000002640">
    <property type="component" value="Unassembled WGS sequence"/>
</dbReference>
<evidence type="ECO:0000256" key="6">
    <source>
        <dbReference type="ARBA" id="ARBA00022801"/>
    </source>
</evidence>
<evidence type="ECO:0000256" key="13">
    <source>
        <dbReference type="PROSITE-ProRule" id="PRU00146"/>
    </source>
</evidence>
<evidence type="ECO:0000256" key="9">
    <source>
        <dbReference type="ARBA" id="ARBA00023015"/>
    </source>
</evidence>
<dbReference type="InterPro" id="IPR027417">
    <property type="entry name" value="P-loop_NTPase"/>
</dbReference>
<dbReference type="InterPro" id="IPR016177">
    <property type="entry name" value="DNA-bd_dom_sf"/>
</dbReference>
<feature type="compositionally biased region" description="Acidic residues" evidence="14">
    <location>
        <begin position="748"/>
        <end position="760"/>
    </location>
</feature>
<dbReference type="Gene3D" id="3.30.730.10">
    <property type="entry name" value="AP2/ERF domain"/>
    <property type="match status" value="1"/>
</dbReference>
<dbReference type="GO" id="GO:0042393">
    <property type="term" value="F:histone binding"/>
    <property type="evidence" value="ECO:0007669"/>
    <property type="project" value="TreeGrafter"/>
</dbReference>
<feature type="compositionally biased region" description="Basic residues" evidence="14">
    <location>
        <begin position="1736"/>
        <end position="1749"/>
    </location>
</feature>
<evidence type="ECO:0000259" key="16">
    <source>
        <dbReference type="PROSITE" id="PS50016"/>
    </source>
</evidence>
<feature type="domain" description="AP2/ERF" evidence="18">
    <location>
        <begin position="586"/>
        <end position="644"/>
    </location>
</feature>
<dbReference type="InterPro" id="IPR000330">
    <property type="entry name" value="SNF2_N"/>
</dbReference>
<keyword evidence="12" id="KW-0539">Nucleus</keyword>
<evidence type="ECO:0000256" key="14">
    <source>
        <dbReference type="SAM" id="MobiDB-lite"/>
    </source>
</evidence>
<dbReference type="SMART" id="SM00951">
    <property type="entry name" value="QLQ"/>
    <property type="match status" value="1"/>
</dbReference>
<evidence type="ECO:0000256" key="12">
    <source>
        <dbReference type="ARBA" id="ARBA00023242"/>
    </source>
</evidence>
<evidence type="ECO:0000259" key="18">
    <source>
        <dbReference type="PROSITE" id="PS51032"/>
    </source>
</evidence>
<feature type="compositionally biased region" description="Acidic residues" evidence="14">
    <location>
        <begin position="148"/>
        <end position="157"/>
    </location>
</feature>
<evidence type="ECO:0000256" key="7">
    <source>
        <dbReference type="ARBA" id="ARBA00022833"/>
    </source>
</evidence>
<keyword evidence="24" id="KW-1185">Reference proteome</keyword>
<dbReference type="InterPro" id="IPR049730">
    <property type="entry name" value="SNF2/RAD54-like_C"/>
</dbReference>
<dbReference type="InterPro" id="IPR034732">
    <property type="entry name" value="EPHD"/>
</dbReference>
<dbReference type="CDD" id="cd18793">
    <property type="entry name" value="SF2_C_SNF"/>
    <property type="match status" value="1"/>
</dbReference>
<dbReference type="STRING" id="1094619.G4Z4R7"/>
<feature type="compositionally biased region" description="Polar residues" evidence="14">
    <location>
        <begin position="260"/>
        <end position="290"/>
    </location>
</feature>
<feature type="compositionally biased region" description="Acidic residues" evidence="14">
    <location>
        <begin position="1568"/>
        <end position="1578"/>
    </location>
</feature>
<dbReference type="PROSITE" id="PS51192">
    <property type="entry name" value="HELICASE_ATP_BIND_1"/>
    <property type="match status" value="1"/>
</dbReference>
<dbReference type="InterPro" id="IPR019787">
    <property type="entry name" value="Znf_PHD-finger"/>
</dbReference>
<dbReference type="GO" id="GO:0140658">
    <property type="term" value="F:ATP-dependent chromatin remodeler activity"/>
    <property type="evidence" value="ECO:0007669"/>
    <property type="project" value="TreeGrafter"/>
</dbReference>
<dbReference type="InterPro" id="IPR001965">
    <property type="entry name" value="Znf_PHD"/>
</dbReference>
<dbReference type="GO" id="GO:0005634">
    <property type="term" value="C:nucleus"/>
    <property type="evidence" value="ECO:0007669"/>
    <property type="project" value="UniProtKB-SubCell"/>
</dbReference>
<comment type="subcellular location">
    <subcellularLocation>
        <location evidence="1">Nucleus</location>
    </subcellularLocation>
</comment>
<feature type="region of interest" description="Disordered" evidence="14">
    <location>
        <begin position="1"/>
        <end position="404"/>
    </location>
</feature>
<sequence length="2117" mass="237700">MEDAAREEPPQPAPLKAHEEEPPPRTPQPEEEAQESASDEKEHEQQEEEQEQPPQEAQEDKDTTTEETTETVEEAAETTETAETAEETTEMVEEAASPEPVKGEAAAGEEEAEQTATDAVVEAEAEAAETEAAVEPKDEKKEEKQEQEQEQEQEEEEIVPKKEEEEEEKQLKEEQQEQEQQEETQKSDEYSGEASAAEDVKPAENPATSDDAAAKAPLSVDTQTQQNANRQMQFPFAPSNFLAPSPTPIRPLDGDPRMKQQPQEAGDATNNNAGTPTSASGAAPSNTSDPGANANANANAAASSNPVSQSQMFYHQTNAPSFYATPQDGPPVGPAMMDQQGQPTSAGMNIPNNQNQSQNQNWNPQAAQGAPTTRSPSAGPNRQGGGDPGLNPAPFPAKSLVPQRLDDNSYALERAKLSRLGAYAKNASTPAQASALAVDVLRASVGAENTRAHGWRNPFPGDEYEVLLQKGSIGLCMNMSVRMGSVTVTSFRRPDGNMMGPAEASGMIAVGDDLIAVDGFLVQSQEDFARVVSRLKSLRPVLLRFKRPGGNGLVSSINRDVHGYRNGQQTSGFGLDNPRMFTSGMWHLGVRYISPNQWAAELHVDGGGIRRLGTFSTEKEAAMAYNQYIHQTYGNGAIQFMNPAGTGGNANMPVAMPNVQPRRPTLRAAFSAEQKEQLRAQIMVFKFTSTGGNIPNEILSRALKTTAHNYIQPNANRNKRKNFAPTVIAKPVKKKAKRGRGKKKAYSDEDEESEDSDDDYSGPKVLKEEQPARRSGRNLGKAKKKYVEEEIDFGLSDEEKPKTPKKKEGPKGPQIDTIVSVRFHKDTAQDTEVTMEFLIKWKDTSHLHVNWLSVREIEEFGQHAIQRMKRYLQKNSRLVEDARETVVVGEEKDLSNYFSDSYIEVDRILNAKEVEEPEESNPYLVHMMEKDASDTEDDAPKVPKKKGIKYLVKWRDMSYVDCTWEWEDQLTDDRKIAAFHRFNHPPIINGAHPATYSDVRPEPSTWAKYQESPVYNNQNTLRSYQLEGLNWMTFCWYNRRNCILADEMGLGKTVQATSILEHLRQREFIRGPFLVVAPLATLGNWKREIETWTSMNCVVYHDSEGGSDIRAFIREQEFHFASEAHRRRGIYKFNVLVTSYQTLMMDAEYLETIHWRYLVIDEAHKLKNREAKLLQVLHGFTWDSCLLMTGTPLQNGVFELWCLLNFIEPDKFPSQQQFYDEFGDLNTAEQVAQLHEQLRPYMLRRVKEDVEKSIPPKEETIVDVELTTMQKKYYRAIFERNRSFLNMGASGTVANLVNVEMELRKCCNHPFLIRGVEDKECAGFDEQLRTKILIQASGKTVLLDKLLTKFRQEKKKVLIFSQFKIMLDIIEDMCQLRGYTMERLDGSVRGNSRQAAIDRFNNPESDTFAFLLSTRAGGVGINLIAASVVILFDSDWNPQNDLQAVARCHRIGQTQSVNIYRLVTKKTYEAQMFEIASKKLGMHHAVFETGGVRNEFDGEDDSSGNMMSLMSLDREKVEMMIRYGAYAIMGEDDEQDPENRAINELDIDHLLSNSRTIRYDPTKSGENPEGDEENSAEDSDAKPVTASQTSALSFSKATFTSESADTTIDFNDEKFWEKVLGPKPVQVLMTKVQEGWLKTASQEDVKEFLSQLRELARAVVKERQRGKSLADADQVLAILIELKVTGCVIKGVVNVREVATEWLQVIERPRRRRSQDVGEELMYLEFLDGPKEQSPKGKKGGGARRKRTPKANGKNKDRKLYKSDDEEFAEDEVDLPKRKKAARQASGGRSSRASSPTGRVSSGIHISLKRSKSSEDFSITKVASTIRKVQKKLDKSSGKPDSPQGTPPGSKQPDKMSKIVEEEEEHASGSEEEEEHEEEEHEEEEHEEEEDEEEEEEDAYEEDEEEAEKKPSRSRPRKKAKTSGRSRKAAKEDVDPQEDEEMWCRVCFSDQGYLDDPIVQCEKCSVAVHQYCYGIDSVPEGDEPWFCDFCVKPSGSPADATCELCPLKRAKSAFKKTVEGKWVHVVCALWAPGVQFSDVERMSGVKHVAAAVEEMKGSTCALCEQEDGCIKCFRGGCSTYFHPLCGRETRGAYDMFMKDGGQLQAFCKKHRTHRKRS</sequence>
<feature type="compositionally biased region" description="Basic and acidic residues" evidence="14">
    <location>
        <begin position="1754"/>
        <end position="1763"/>
    </location>
</feature>
<evidence type="ECO:0000313" key="23">
    <source>
        <dbReference type="EMBL" id="EGZ21604.1"/>
    </source>
</evidence>
<dbReference type="CDD" id="cd15492">
    <property type="entry name" value="PHD_BRPF_JADE_like"/>
    <property type="match status" value="1"/>
</dbReference>
<feature type="compositionally biased region" description="Basic and acidic residues" evidence="14">
    <location>
        <begin position="797"/>
        <end position="810"/>
    </location>
</feature>
<keyword evidence="10" id="KW-0238">DNA-binding</keyword>
<feature type="region of interest" description="Disordered" evidence="14">
    <location>
        <begin position="1728"/>
        <end position="1935"/>
    </location>
</feature>
<dbReference type="GO" id="GO:0016887">
    <property type="term" value="F:ATP hydrolysis activity"/>
    <property type="evidence" value="ECO:0007669"/>
    <property type="project" value="TreeGrafter"/>
</dbReference>
<keyword evidence="6" id="KW-0378">Hydrolase</keyword>
<dbReference type="InterPro" id="IPR001478">
    <property type="entry name" value="PDZ"/>
</dbReference>
<dbReference type="GO" id="GO:0003677">
    <property type="term" value="F:DNA binding"/>
    <property type="evidence" value="ECO:0007669"/>
    <property type="project" value="UniProtKB-KW"/>
</dbReference>
<evidence type="ECO:0000256" key="4">
    <source>
        <dbReference type="ARBA" id="ARBA00022741"/>
    </source>
</evidence>
<name>G4Z4R7_PHYSP</name>
<keyword evidence="8" id="KW-0067">ATP-binding</keyword>
<feature type="domain" description="QLQ" evidence="21">
    <location>
        <begin position="669"/>
        <end position="704"/>
    </location>
</feature>
<feature type="compositionally biased region" description="Basic and acidic residues" evidence="14">
    <location>
        <begin position="134"/>
        <end position="147"/>
    </location>
</feature>
<dbReference type="SMART" id="SM00487">
    <property type="entry name" value="DEXDc"/>
    <property type="match status" value="1"/>
</dbReference>
<feature type="domain" description="PDZ" evidence="17">
    <location>
        <begin position="465"/>
        <end position="519"/>
    </location>
</feature>
<dbReference type="Gene3D" id="2.40.50.40">
    <property type="match status" value="2"/>
</dbReference>
<evidence type="ECO:0000256" key="3">
    <source>
        <dbReference type="ARBA" id="ARBA00022737"/>
    </source>
</evidence>
<evidence type="ECO:0000259" key="19">
    <source>
        <dbReference type="PROSITE" id="PS51192"/>
    </source>
</evidence>
<protein>
    <recommendedName>
        <fullName evidence="25">Chromodomain-helicase-DNA-binding protein 7</fullName>
    </recommendedName>
</protein>
<feature type="compositionally biased region" description="Low complexity" evidence="14">
    <location>
        <begin position="1783"/>
        <end position="1799"/>
    </location>
</feature>
<feature type="compositionally biased region" description="Acidic residues" evidence="14">
    <location>
        <begin position="83"/>
        <end position="93"/>
    </location>
</feature>
<feature type="domain" description="Chromo" evidence="15">
    <location>
        <begin position="813"/>
        <end position="883"/>
    </location>
</feature>
<dbReference type="InParanoid" id="G4Z4R7"/>
<keyword evidence="2" id="KW-0479">Metal-binding</keyword>
<evidence type="ECO:0000256" key="10">
    <source>
        <dbReference type="ARBA" id="ARBA00023125"/>
    </source>
</evidence>
<feature type="compositionally biased region" description="Low complexity" evidence="14">
    <location>
        <begin position="351"/>
        <end position="371"/>
    </location>
</feature>
<feature type="domain" description="PHD-type" evidence="16">
    <location>
        <begin position="1941"/>
        <end position="1993"/>
    </location>
</feature>
<evidence type="ECO:0000256" key="5">
    <source>
        <dbReference type="ARBA" id="ARBA00022771"/>
    </source>
</evidence>
<dbReference type="GO" id="GO:0005524">
    <property type="term" value="F:ATP binding"/>
    <property type="evidence" value="ECO:0007669"/>
    <property type="project" value="UniProtKB-KW"/>
</dbReference>
<keyword evidence="7" id="KW-0862">Zinc</keyword>
<dbReference type="InterPro" id="IPR019786">
    <property type="entry name" value="Zinc_finger_PHD-type_CS"/>
</dbReference>
<dbReference type="Pfam" id="PF13831">
    <property type="entry name" value="PHD_2"/>
    <property type="match status" value="1"/>
</dbReference>
<dbReference type="Pfam" id="PF00176">
    <property type="entry name" value="SNF2-rel_dom"/>
    <property type="match status" value="1"/>
</dbReference>
<dbReference type="SUPFAM" id="SSF54171">
    <property type="entry name" value="DNA-binding domain"/>
    <property type="match status" value="1"/>
</dbReference>
<keyword evidence="9" id="KW-0805">Transcription regulation</keyword>
<feature type="compositionally biased region" description="Acidic residues" evidence="14">
    <location>
        <begin position="65"/>
        <end position="77"/>
    </location>
</feature>
<dbReference type="Gene3D" id="3.40.50.300">
    <property type="entry name" value="P-loop containing nucleotide triphosphate hydrolases"/>
    <property type="match status" value="1"/>
</dbReference>
<evidence type="ECO:0000256" key="8">
    <source>
        <dbReference type="ARBA" id="ARBA00022840"/>
    </source>
</evidence>
<feature type="region of interest" description="Disordered" evidence="14">
    <location>
        <begin position="711"/>
        <end position="814"/>
    </location>
</feature>